<feature type="domain" description="Vitamin K-dependent gamma-carboxylase lumenal" evidence="3">
    <location>
        <begin position="152"/>
        <end position="317"/>
    </location>
</feature>
<dbReference type="AlphaFoldDB" id="A0A8K0GH52"/>
<dbReference type="Pfam" id="PF22777">
    <property type="entry name" value="VKGC_lumenal_dom"/>
    <property type="match status" value="1"/>
</dbReference>
<dbReference type="InterPro" id="IPR053935">
    <property type="entry name" value="VKGC_lumenal_dom"/>
</dbReference>
<feature type="domain" description="HTTM" evidence="2">
    <location>
        <begin position="1"/>
        <end position="107"/>
    </location>
</feature>
<gene>
    <name evidence="4" type="ORF">ILUMI_01734</name>
</gene>
<dbReference type="InterPro" id="IPR007782">
    <property type="entry name" value="VKG_COase"/>
</dbReference>
<feature type="transmembrane region" description="Helical" evidence="1">
    <location>
        <begin position="44"/>
        <end position="63"/>
    </location>
</feature>
<dbReference type="EMBL" id="VTPC01000770">
    <property type="protein sequence ID" value="KAF2904440.1"/>
    <property type="molecule type" value="Genomic_DNA"/>
</dbReference>
<feature type="transmembrane region" description="Helical" evidence="1">
    <location>
        <begin position="154"/>
        <end position="171"/>
    </location>
</feature>
<evidence type="ECO:0000256" key="1">
    <source>
        <dbReference type="SAM" id="Phobius"/>
    </source>
</evidence>
<dbReference type="Pfam" id="PF05090">
    <property type="entry name" value="HTTM"/>
    <property type="match status" value="1"/>
</dbReference>
<evidence type="ECO:0000259" key="3">
    <source>
        <dbReference type="Pfam" id="PF22777"/>
    </source>
</evidence>
<evidence type="ECO:0000259" key="2">
    <source>
        <dbReference type="Pfam" id="PF05090"/>
    </source>
</evidence>
<dbReference type="InterPro" id="IPR053934">
    <property type="entry name" value="HTTM_dom"/>
</dbReference>
<dbReference type="PANTHER" id="PTHR12639">
    <property type="entry name" value="VITAMIN K-DEPENDENT GAMMA-CARBOXYLASE"/>
    <property type="match status" value="1"/>
</dbReference>
<dbReference type="Proteomes" id="UP000801492">
    <property type="component" value="Unassembled WGS sequence"/>
</dbReference>
<keyword evidence="1" id="KW-0812">Transmembrane</keyword>
<organism evidence="4 5">
    <name type="scientific">Ignelater luminosus</name>
    <name type="common">Cucubano</name>
    <name type="synonym">Pyrophorus luminosus</name>
    <dbReference type="NCBI Taxonomy" id="2038154"/>
    <lineage>
        <taxon>Eukaryota</taxon>
        <taxon>Metazoa</taxon>
        <taxon>Ecdysozoa</taxon>
        <taxon>Arthropoda</taxon>
        <taxon>Hexapoda</taxon>
        <taxon>Insecta</taxon>
        <taxon>Pterygota</taxon>
        <taxon>Neoptera</taxon>
        <taxon>Endopterygota</taxon>
        <taxon>Coleoptera</taxon>
        <taxon>Polyphaga</taxon>
        <taxon>Elateriformia</taxon>
        <taxon>Elateroidea</taxon>
        <taxon>Elateridae</taxon>
        <taxon>Agrypninae</taxon>
        <taxon>Pyrophorini</taxon>
        <taxon>Ignelater</taxon>
    </lineage>
</organism>
<dbReference type="GO" id="GO:0008488">
    <property type="term" value="F:gamma-glutamyl carboxylase activity"/>
    <property type="evidence" value="ECO:0007669"/>
    <property type="project" value="InterPro"/>
</dbReference>
<proteinExistence type="predicted"/>
<keyword evidence="1" id="KW-0472">Membrane</keyword>
<evidence type="ECO:0000313" key="5">
    <source>
        <dbReference type="Proteomes" id="UP000801492"/>
    </source>
</evidence>
<protein>
    <recommendedName>
        <fullName evidence="6">Vitamin K-dependent gamma-carboxylase</fullName>
    </recommendedName>
</protein>
<sequence length="433" mass="50845">MLYFMAGLKKIDLEWLEGHSMGDWGDHWIFDPFRFFLTTDQIDYLVIHWFGFLLDLTVGFWLLNNATRPYAMLFCGAFHLMNSQMFSIGMFPYVCLLTMCIFCDDDWPVKLWNVLILKNIQDREVYKRSVICGRKAEGSKLKQPEVELTTKKRFVVISLILHCFIQCFLPYSHFITKGYNNWTNGLYGYSWDMMVHSWNSALVVIKVVDNDNGKEYFINPDAWTKNERWSKHADMCVQYARCLRNNLLGMDSNDGKIQVEDSQTSTIKISNNMSVYIDVWCSLNGRFQQRMFDPHYDLLKANWSPFQPVEWLLPLLTESGEFRDNLKKVRGDVYTWSNYSDVLFIADFPGMHLENYLSTELRNVTLTILDGDVIYEVDETDSKQSRALRLSKDSSYEITTGVFHRVHTIGMKPSLYMYTYINQTREMLDSQAM</sequence>
<name>A0A8K0GH52_IGNLU</name>
<reference evidence="4" key="1">
    <citation type="submission" date="2019-08" db="EMBL/GenBank/DDBJ databases">
        <title>The genome of the North American firefly Photinus pyralis.</title>
        <authorList>
            <consortium name="Photinus pyralis genome working group"/>
            <person name="Fallon T.R."/>
            <person name="Sander Lower S.E."/>
            <person name="Weng J.-K."/>
        </authorList>
    </citation>
    <scope>NUCLEOTIDE SEQUENCE</scope>
    <source>
        <strain evidence="4">TRF0915ILg1</strain>
        <tissue evidence="4">Whole body</tissue>
    </source>
</reference>
<evidence type="ECO:0008006" key="6">
    <source>
        <dbReference type="Google" id="ProtNLM"/>
    </source>
</evidence>
<dbReference type="GO" id="GO:0019842">
    <property type="term" value="F:vitamin binding"/>
    <property type="evidence" value="ECO:0007669"/>
    <property type="project" value="TreeGrafter"/>
</dbReference>
<dbReference type="OrthoDB" id="206689at2759"/>
<accession>A0A8K0GH52</accession>
<keyword evidence="1" id="KW-1133">Transmembrane helix</keyword>
<dbReference type="PANTHER" id="PTHR12639:SF6">
    <property type="entry name" value="VITAMIN K-DEPENDENT GAMMA-CARBOXYLASE"/>
    <property type="match status" value="1"/>
</dbReference>
<keyword evidence="5" id="KW-1185">Reference proteome</keyword>
<evidence type="ECO:0000313" key="4">
    <source>
        <dbReference type="EMBL" id="KAF2904440.1"/>
    </source>
</evidence>
<feature type="transmembrane region" description="Helical" evidence="1">
    <location>
        <begin position="83"/>
        <end position="103"/>
    </location>
</feature>
<comment type="caution">
    <text evidence="4">The sequence shown here is derived from an EMBL/GenBank/DDBJ whole genome shotgun (WGS) entry which is preliminary data.</text>
</comment>